<gene>
    <name evidence="1" type="ORF">CE91St55_16440</name>
</gene>
<comment type="caution">
    <text evidence="1">The sequence shown here is derived from an EMBL/GenBank/DDBJ whole genome shotgun (WGS) entry which is preliminary data.</text>
</comment>
<evidence type="ECO:0000313" key="2">
    <source>
        <dbReference type="Proteomes" id="UP001055091"/>
    </source>
</evidence>
<dbReference type="InterPro" id="IPR041492">
    <property type="entry name" value="HAD_2"/>
</dbReference>
<dbReference type="PANTHER" id="PTHR18901">
    <property type="entry name" value="2-DEOXYGLUCOSE-6-PHOSPHATE PHOSPHATASE 2"/>
    <property type="match status" value="1"/>
</dbReference>
<dbReference type="RefSeq" id="WP_006773513.1">
    <property type="nucleotide sequence ID" value="NZ_BQNJ01000001.1"/>
</dbReference>
<organism evidence="1 2">
    <name type="scientific">Hungatella hathewayi</name>
    <dbReference type="NCBI Taxonomy" id="154046"/>
    <lineage>
        <taxon>Bacteria</taxon>
        <taxon>Bacillati</taxon>
        <taxon>Bacillota</taxon>
        <taxon>Clostridia</taxon>
        <taxon>Lachnospirales</taxon>
        <taxon>Lachnospiraceae</taxon>
        <taxon>Hungatella</taxon>
    </lineage>
</organism>
<dbReference type="Gene3D" id="1.10.150.240">
    <property type="entry name" value="Putative phosphatase, domain 2"/>
    <property type="match status" value="1"/>
</dbReference>
<dbReference type="PANTHER" id="PTHR18901:SF38">
    <property type="entry name" value="PSEUDOURIDINE-5'-PHOSPHATASE"/>
    <property type="match status" value="1"/>
</dbReference>
<dbReference type="NCBIfam" id="TIGR01509">
    <property type="entry name" value="HAD-SF-IA-v3"/>
    <property type="match status" value="1"/>
</dbReference>
<dbReference type="Gene3D" id="3.40.50.1000">
    <property type="entry name" value="HAD superfamily/HAD-like"/>
    <property type="match status" value="1"/>
</dbReference>
<dbReference type="SFLD" id="SFLDS00003">
    <property type="entry name" value="Haloacid_Dehalogenase"/>
    <property type="match status" value="1"/>
</dbReference>
<name>A0AA37N315_9FIRM</name>
<dbReference type="CDD" id="cd07505">
    <property type="entry name" value="HAD_BPGM-like"/>
    <property type="match status" value="1"/>
</dbReference>
<evidence type="ECO:0000313" key="1">
    <source>
        <dbReference type="EMBL" id="GKG99662.1"/>
    </source>
</evidence>
<dbReference type="InterPro" id="IPR036412">
    <property type="entry name" value="HAD-like_sf"/>
</dbReference>
<sequence>MEGAIFDIDGTLLDSMSMWDHAGEWYLEHSGRKAEPGLGRILLPMSMEQAANYMREQYGLDQTEAEIVKGVEKTVSRYYREEVLPKPGVKEFLTRLETHGFQMAAATSSSRTEVEAALSRCGLKPFFKQIFTCTETGAGKDRPDIYYAALSCLGTEKIRTWVFEDALYAAATAKTAGFPVAGVYDEASERDQEELKRISDYYLTDFNDFPAFFRIASGGGK</sequence>
<reference evidence="1" key="1">
    <citation type="submission" date="2022-01" db="EMBL/GenBank/DDBJ databases">
        <title>Novel bile acid biosynthetic pathways are enriched in the microbiome of centenarians.</title>
        <authorList>
            <person name="Sato Y."/>
            <person name="Atarashi K."/>
            <person name="Plichta R.D."/>
            <person name="Arai Y."/>
            <person name="Sasajima S."/>
            <person name="Kearney M.S."/>
            <person name="Suda W."/>
            <person name="Takeshita K."/>
            <person name="Sasaki T."/>
            <person name="Okamoto S."/>
            <person name="Skelly N.A."/>
            <person name="Okamura Y."/>
            <person name="Vlamakis H."/>
            <person name="Li Y."/>
            <person name="Tanoue T."/>
            <person name="Takei H."/>
            <person name="Nittono H."/>
            <person name="Narushima S."/>
            <person name="Irie J."/>
            <person name="Itoh H."/>
            <person name="Moriya K."/>
            <person name="Sugiura Y."/>
            <person name="Suematsu M."/>
            <person name="Moritoki N."/>
            <person name="Shibata S."/>
            <person name="Littman R.D."/>
            <person name="Fischbach A.M."/>
            <person name="Uwamino Y."/>
            <person name="Inoue T."/>
            <person name="Honda A."/>
            <person name="Hattori M."/>
            <person name="Murai T."/>
            <person name="Xavier J.R."/>
            <person name="Hirose N."/>
            <person name="Honda K."/>
        </authorList>
    </citation>
    <scope>NUCLEOTIDE SEQUENCE</scope>
    <source>
        <strain evidence="1">CE91-St55</strain>
    </source>
</reference>
<dbReference type="InterPro" id="IPR023198">
    <property type="entry name" value="PGP-like_dom2"/>
</dbReference>
<dbReference type="Pfam" id="PF13419">
    <property type="entry name" value="HAD_2"/>
    <property type="match status" value="1"/>
</dbReference>
<dbReference type="SUPFAM" id="SSF56784">
    <property type="entry name" value="HAD-like"/>
    <property type="match status" value="1"/>
</dbReference>
<proteinExistence type="predicted"/>
<dbReference type="AlphaFoldDB" id="A0AA37N315"/>
<dbReference type="EMBL" id="BQNJ01000001">
    <property type="protein sequence ID" value="GKG99662.1"/>
    <property type="molecule type" value="Genomic_DNA"/>
</dbReference>
<protein>
    <submittedName>
        <fullName evidence="1">Haloacid dehalogenase</fullName>
    </submittedName>
</protein>
<dbReference type="GO" id="GO:0016791">
    <property type="term" value="F:phosphatase activity"/>
    <property type="evidence" value="ECO:0007669"/>
    <property type="project" value="TreeGrafter"/>
</dbReference>
<accession>A0AA37N315</accession>
<dbReference type="Proteomes" id="UP001055091">
    <property type="component" value="Unassembled WGS sequence"/>
</dbReference>
<dbReference type="GeneID" id="93151465"/>
<dbReference type="InterPro" id="IPR006439">
    <property type="entry name" value="HAD-SF_hydro_IA"/>
</dbReference>
<dbReference type="InterPro" id="IPR023214">
    <property type="entry name" value="HAD_sf"/>
</dbReference>
<dbReference type="SFLD" id="SFLDG01129">
    <property type="entry name" value="C1.5:_HAD__Beta-PGM__Phosphata"/>
    <property type="match status" value="1"/>
</dbReference>